<evidence type="ECO:0000259" key="3">
    <source>
        <dbReference type="Pfam" id="PF00326"/>
    </source>
</evidence>
<feature type="chain" id="PRO_5013051525" evidence="2">
    <location>
        <begin position="21"/>
        <end position="794"/>
    </location>
</feature>
<dbReference type="InterPro" id="IPR011042">
    <property type="entry name" value="6-blade_b-propeller_TolB-like"/>
</dbReference>
<dbReference type="Gene3D" id="2.120.10.30">
    <property type="entry name" value="TolB, C-terminal domain"/>
    <property type="match status" value="1"/>
</dbReference>
<evidence type="ECO:0000313" key="5">
    <source>
        <dbReference type="Proteomes" id="UP000192907"/>
    </source>
</evidence>
<evidence type="ECO:0000256" key="1">
    <source>
        <dbReference type="ARBA" id="ARBA00022801"/>
    </source>
</evidence>
<evidence type="ECO:0000313" key="4">
    <source>
        <dbReference type="EMBL" id="SMF46395.1"/>
    </source>
</evidence>
<feature type="signal peptide" evidence="2">
    <location>
        <begin position="1"/>
        <end position="20"/>
    </location>
</feature>
<dbReference type="AlphaFoldDB" id="A0A1Y6C6V6"/>
<dbReference type="InterPro" id="IPR029058">
    <property type="entry name" value="AB_hydrolase_fold"/>
</dbReference>
<sequence>MARKLTLILAILGSPLAALAAYKEPPPALSKLIDAPRLPNQLVSPQETYLLLMTRVANPSVEDLAQNEVRLGGMRINPKNFTPSRIRQSYKELSVLDIKSNKTLATIKAPQKSKIAYPKWSHDGKKLAYILVQDNKASLFIAEGPKFKTKLLKTKQLNALHGERSYHWSSDSKHLLYMARVRNKFNQEAGKLQPVIQESKNTKTAVRTYQDLLKTPSDEAYFTYLFESEIRQVNFKGRDQQLLKPDLYQSFYPAPQGEEILATILQEPFSYLVPYYRFPKVINVYRDGKVARNIARLKASDDIPQGFSATYEGPRSVQWIPKSNNWLLWVEARDQGDPKNNVKVRDQVMILRGLHKKPEAALDLKFRFSDVSWLDGMQAYVEDRWWSSRQEAAYLLNLKSLEKKTFWQRSYEDVYTDPGNPTKINLGSGESLVPVVDGKIFLSSIGYSSEGNLPFLQTLDLKSGELEKIWQTPAQTYSRVVAPLDQKGQRFLVRRETNLEPPNYFRMNRSKDKMLAMTEFPHPYPEFKDIERRELRYKRDDGLDLSATLYLPKGASSSQKLPILLWAYPREYKSKKAAGQIRTSPHQFNRVSYWGPLPFLSQGFAVMDRVAMPIVGEGGDEPNDTFVRQLVANAKAALDTAAESGVIDTSRAFIGGHSYGAFMTANLLAHSDLFVGGIARSGAYNRTFTPFGFQAEERTYWQAPDIYNTMSPFQNAHKINEPLLLIHGANDNNSGTFPMQSERLYHAISGLGGTVRLVMFPNESHGYRASESLKHMLWEELQWLRKYSQPKRAG</sequence>
<keyword evidence="2" id="KW-0732">Signal</keyword>
<dbReference type="Proteomes" id="UP000192907">
    <property type="component" value="Unassembled WGS sequence"/>
</dbReference>
<dbReference type="SUPFAM" id="SSF82171">
    <property type="entry name" value="DPP6 N-terminal domain-like"/>
    <property type="match status" value="1"/>
</dbReference>
<organism evidence="4 5">
    <name type="scientific">Pseudobacteriovorax antillogorgiicola</name>
    <dbReference type="NCBI Taxonomy" id="1513793"/>
    <lineage>
        <taxon>Bacteria</taxon>
        <taxon>Pseudomonadati</taxon>
        <taxon>Bdellovibrionota</taxon>
        <taxon>Oligoflexia</taxon>
        <taxon>Oligoflexales</taxon>
        <taxon>Pseudobacteriovoracaceae</taxon>
        <taxon>Pseudobacteriovorax</taxon>
    </lineage>
</organism>
<dbReference type="EMBL" id="FWZT01000014">
    <property type="protein sequence ID" value="SMF46395.1"/>
    <property type="molecule type" value="Genomic_DNA"/>
</dbReference>
<dbReference type="PANTHER" id="PTHR42776">
    <property type="entry name" value="SERINE PEPTIDASE S9 FAMILY MEMBER"/>
    <property type="match status" value="1"/>
</dbReference>
<dbReference type="InterPro" id="IPR001375">
    <property type="entry name" value="Peptidase_S9_cat"/>
</dbReference>
<proteinExistence type="predicted"/>
<dbReference type="RefSeq" id="WP_159455452.1">
    <property type="nucleotide sequence ID" value="NZ_FWZT01000014.1"/>
</dbReference>
<evidence type="ECO:0000256" key="2">
    <source>
        <dbReference type="SAM" id="SignalP"/>
    </source>
</evidence>
<dbReference type="Gene3D" id="3.40.50.1820">
    <property type="entry name" value="alpha/beta hydrolase"/>
    <property type="match status" value="1"/>
</dbReference>
<accession>A0A1Y6C6V6</accession>
<feature type="domain" description="Peptidase S9 prolyl oligopeptidase catalytic" evidence="3">
    <location>
        <begin position="635"/>
        <end position="789"/>
    </location>
</feature>
<gene>
    <name evidence="4" type="ORF">SAMN06296036_11447</name>
</gene>
<reference evidence="5" key="1">
    <citation type="submission" date="2017-04" db="EMBL/GenBank/DDBJ databases">
        <authorList>
            <person name="Varghese N."/>
            <person name="Submissions S."/>
        </authorList>
    </citation>
    <scope>NUCLEOTIDE SEQUENCE [LARGE SCALE GENOMIC DNA]</scope>
    <source>
        <strain evidence="5">RKEM611</strain>
    </source>
</reference>
<dbReference type="GO" id="GO:0004252">
    <property type="term" value="F:serine-type endopeptidase activity"/>
    <property type="evidence" value="ECO:0007669"/>
    <property type="project" value="TreeGrafter"/>
</dbReference>
<dbReference type="GO" id="GO:0006508">
    <property type="term" value="P:proteolysis"/>
    <property type="evidence" value="ECO:0007669"/>
    <property type="project" value="InterPro"/>
</dbReference>
<dbReference type="STRING" id="1513793.SAMN06296036_11447"/>
<name>A0A1Y6C6V6_9BACT</name>
<protein>
    <submittedName>
        <fullName evidence="4">Prolyl oligopeptidase family protein</fullName>
    </submittedName>
</protein>
<dbReference type="Pfam" id="PF00326">
    <property type="entry name" value="Peptidase_S9"/>
    <property type="match status" value="1"/>
</dbReference>
<keyword evidence="5" id="KW-1185">Reference proteome</keyword>
<keyword evidence="1" id="KW-0378">Hydrolase</keyword>
<dbReference type="PANTHER" id="PTHR42776:SF28">
    <property type="entry name" value="GLUTAMYL ENDOPEPTIDASE, CHLOROPLASTIC-RELATED"/>
    <property type="match status" value="1"/>
</dbReference>
<dbReference type="SUPFAM" id="SSF53474">
    <property type="entry name" value="alpha/beta-Hydrolases"/>
    <property type="match status" value="1"/>
</dbReference>